<evidence type="ECO:0000256" key="1">
    <source>
        <dbReference type="SAM" id="MobiDB-lite"/>
    </source>
</evidence>
<protein>
    <submittedName>
        <fullName evidence="2">Uncharacterized protein</fullName>
    </submittedName>
</protein>
<feature type="compositionally biased region" description="Basic and acidic residues" evidence="1">
    <location>
        <begin position="132"/>
        <end position="141"/>
    </location>
</feature>
<dbReference type="EMBL" id="CABFJX010000334">
    <property type="protein sequence ID" value="VTT71526.1"/>
    <property type="molecule type" value="Genomic_DNA"/>
</dbReference>
<gene>
    <name evidence="2" type="ORF">C2S_1305</name>
</gene>
<evidence type="ECO:0000313" key="3">
    <source>
        <dbReference type="Proteomes" id="UP000760494"/>
    </source>
</evidence>
<comment type="caution">
    <text evidence="2">The sequence shown here is derived from an EMBL/GenBank/DDBJ whole genome shotgun (WGS) entry which is preliminary data.</text>
</comment>
<evidence type="ECO:0000313" key="2">
    <source>
        <dbReference type="EMBL" id="VTT71526.1"/>
    </source>
</evidence>
<organism evidence="2 3">
    <name type="scientific">Fusarium fujikuroi</name>
    <name type="common">Bakanae and foot rot disease fungus</name>
    <name type="synonym">Gibberella fujikuroi</name>
    <dbReference type="NCBI Taxonomy" id="5127"/>
    <lineage>
        <taxon>Eukaryota</taxon>
        <taxon>Fungi</taxon>
        <taxon>Dikarya</taxon>
        <taxon>Ascomycota</taxon>
        <taxon>Pezizomycotina</taxon>
        <taxon>Sordariomycetes</taxon>
        <taxon>Hypocreomycetidae</taxon>
        <taxon>Hypocreales</taxon>
        <taxon>Nectriaceae</taxon>
        <taxon>Fusarium</taxon>
        <taxon>Fusarium fujikuroi species complex</taxon>
    </lineage>
</organism>
<feature type="region of interest" description="Disordered" evidence="1">
    <location>
        <begin position="132"/>
        <end position="164"/>
    </location>
</feature>
<accession>A0A9Q9UBR1</accession>
<proteinExistence type="predicted"/>
<sequence length="164" mass="17341">MILIPYTTESTVPGKTATYCSISMMENSQHEIGCVCKHRSDLSTGSAPRQSYRSALSAARSHLGIKNAAAVLHDVHVQRPSGDNNREDADTGQTSNLKASSDDLGVYRGCVLVVEELVAAVGGVPETCGRPKALEGKRGDSTHWLSLGDQAPPRHLGAVQSMAA</sequence>
<feature type="region of interest" description="Disordered" evidence="1">
    <location>
        <begin position="78"/>
        <end position="97"/>
    </location>
</feature>
<dbReference type="AlphaFoldDB" id="A0A9Q9UBR1"/>
<reference evidence="2" key="1">
    <citation type="submission" date="2019-05" db="EMBL/GenBank/DDBJ databases">
        <authorList>
            <person name="Piombo E."/>
        </authorList>
    </citation>
    <scope>NUCLEOTIDE SEQUENCE</scope>
    <source>
        <strain evidence="2">C2S</strain>
    </source>
</reference>
<name>A0A9Q9UBR1_FUSFU</name>
<dbReference type="Proteomes" id="UP000760494">
    <property type="component" value="Unassembled WGS sequence"/>
</dbReference>